<reference evidence="1 2" key="1">
    <citation type="submission" date="2016-10" db="EMBL/GenBank/DDBJ databases">
        <title>The genome sequence of Colletotrichum fioriniae PJ7.</title>
        <authorList>
            <person name="Baroncelli R."/>
        </authorList>
    </citation>
    <scope>NUCLEOTIDE SEQUENCE [LARGE SCALE GENOMIC DNA]</scope>
    <source>
        <strain evidence="1 2">IMI 384185</strain>
    </source>
</reference>
<evidence type="ECO:0000313" key="2">
    <source>
        <dbReference type="Proteomes" id="UP001241169"/>
    </source>
</evidence>
<dbReference type="Proteomes" id="UP001241169">
    <property type="component" value="Unassembled WGS sequence"/>
</dbReference>
<gene>
    <name evidence="1" type="ORF">CPAR01_00686</name>
</gene>
<protein>
    <submittedName>
        <fullName evidence="1">Uncharacterized protein</fullName>
    </submittedName>
</protein>
<organism evidence="1 2">
    <name type="scientific">Colletotrichum paranaense</name>
    <dbReference type="NCBI Taxonomy" id="1914294"/>
    <lineage>
        <taxon>Eukaryota</taxon>
        <taxon>Fungi</taxon>
        <taxon>Dikarya</taxon>
        <taxon>Ascomycota</taxon>
        <taxon>Pezizomycotina</taxon>
        <taxon>Sordariomycetes</taxon>
        <taxon>Hypocreomycetidae</taxon>
        <taxon>Glomerellales</taxon>
        <taxon>Glomerellaceae</taxon>
        <taxon>Colletotrichum</taxon>
        <taxon>Colletotrichum acutatum species complex</taxon>
    </lineage>
</organism>
<dbReference type="RefSeq" id="XP_060355833.1">
    <property type="nucleotide sequence ID" value="XM_060484976.1"/>
</dbReference>
<evidence type="ECO:0000313" key="1">
    <source>
        <dbReference type="EMBL" id="KAK1546719.1"/>
    </source>
</evidence>
<keyword evidence="2" id="KW-1185">Reference proteome</keyword>
<accession>A0ABQ9T4T9</accession>
<dbReference type="EMBL" id="MOPA01000001">
    <property type="protein sequence ID" value="KAK1546719.1"/>
    <property type="molecule type" value="Genomic_DNA"/>
</dbReference>
<comment type="caution">
    <text evidence="1">The sequence shown here is derived from an EMBL/GenBank/DDBJ whole genome shotgun (WGS) entry which is preliminary data.</text>
</comment>
<sequence length="95" mass="10365">MRMGISKTESREVGRKGLWGLPFVEGRGHSRAVFAMAYVRGTAHVKGLWGLLSDRCEETGGFLGSGADGGFWSVLLRYFGDILGFSRHEGQADVD</sequence>
<proteinExistence type="predicted"/>
<name>A0ABQ9T4T9_9PEZI</name>
<dbReference type="GeneID" id="85368875"/>